<dbReference type="OrthoDB" id="10467428at2759"/>
<comment type="caution">
    <text evidence="1">The sequence shown here is derived from an EMBL/GenBank/DDBJ whole genome shotgun (WGS) entry which is preliminary data.</text>
</comment>
<accession>A0A2P5ED84</accession>
<gene>
    <name evidence="1" type="ORF">TorRG33x02_206660</name>
</gene>
<dbReference type="InParanoid" id="A0A2P5ED84"/>
<dbReference type="AlphaFoldDB" id="A0A2P5ED84"/>
<name>A0A2P5ED84_TREOI</name>
<sequence>MVVERSVPRPFKFEPFCAREEECSQIIHQVWLRLLELLCKLERCAADLRRWSGSKFGNITRKVRAIDKELKFAYNGPRDSFSMEAIRKLEKDRDRLLLIEKYWQQRSRLEWLKGGD</sequence>
<proteinExistence type="predicted"/>
<reference evidence="2" key="1">
    <citation type="submission" date="2016-06" db="EMBL/GenBank/DDBJ databases">
        <title>Parallel loss of symbiosis genes in relatives of nitrogen-fixing non-legume Parasponia.</title>
        <authorList>
            <person name="Van Velzen R."/>
            <person name="Holmer R."/>
            <person name="Bu F."/>
            <person name="Rutten L."/>
            <person name="Van Zeijl A."/>
            <person name="Liu W."/>
            <person name="Santuari L."/>
            <person name="Cao Q."/>
            <person name="Sharma T."/>
            <person name="Shen D."/>
            <person name="Roswanjaya Y."/>
            <person name="Wardhani T."/>
            <person name="Kalhor M.S."/>
            <person name="Jansen J."/>
            <person name="Van den Hoogen J."/>
            <person name="Gungor B."/>
            <person name="Hartog M."/>
            <person name="Hontelez J."/>
            <person name="Verver J."/>
            <person name="Yang W.-C."/>
            <person name="Schijlen E."/>
            <person name="Repin R."/>
            <person name="Schilthuizen M."/>
            <person name="Schranz E."/>
            <person name="Heidstra R."/>
            <person name="Miyata K."/>
            <person name="Fedorova E."/>
            <person name="Kohlen W."/>
            <person name="Bisseling T."/>
            <person name="Smit S."/>
            <person name="Geurts R."/>
        </authorList>
    </citation>
    <scope>NUCLEOTIDE SEQUENCE [LARGE SCALE GENOMIC DNA]</scope>
    <source>
        <strain evidence="2">cv. RG33-2</strain>
    </source>
</reference>
<organism evidence="1 2">
    <name type="scientific">Trema orientale</name>
    <name type="common">Charcoal tree</name>
    <name type="synonym">Celtis orientalis</name>
    <dbReference type="NCBI Taxonomy" id="63057"/>
    <lineage>
        <taxon>Eukaryota</taxon>
        <taxon>Viridiplantae</taxon>
        <taxon>Streptophyta</taxon>
        <taxon>Embryophyta</taxon>
        <taxon>Tracheophyta</taxon>
        <taxon>Spermatophyta</taxon>
        <taxon>Magnoliopsida</taxon>
        <taxon>eudicotyledons</taxon>
        <taxon>Gunneridae</taxon>
        <taxon>Pentapetalae</taxon>
        <taxon>rosids</taxon>
        <taxon>fabids</taxon>
        <taxon>Rosales</taxon>
        <taxon>Cannabaceae</taxon>
        <taxon>Trema</taxon>
    </lineage>
</organism>
<dbReference type="Proteomes" id="UP000237000">
    <property type="component" value="Unassembled WGS sequence"/>
</dbReference>
<evidence type="ECO:0000313" key="1">
    <source>
        <dbReference type="EMBL" id="PON83511.1"/>
    </source>
</evidence>
<protein>
    <submittedName>
        <fullName evidence="1">Uncharacterized protein</fullName>
    </submittedName>
</protein>
<dbReference type="EMBL" id="JXTC01000177">
    <property type="protein sequence ID" value="PON83511.1"/>
    <property type="molecule type" value="Genomic_DNA"/>
</dbReference>
<keyword evidence="2" id="KW-1185">Reference proteome</keyword>
<evidence type="ECO:0000313" key="2">
    <source>
        <dbReference type="Proteomes" id="UP000237000"/>
    </source>
</evidence>